<gene>
    <name evidence="2" type="ORF">Tci_026817</name>
</gene>
<evidence type="ECO:0000256" key="1">
    <source>
        <dbReference type="SAM" id="MobiDB-lite"/>
    </source>
</evidence>
<protein>
    <submittedName>
        <fullName evidence="2">Uncharacterized protein</fullName>
    </submittedName>
</protein>
<feature type="compositionally biased region" description="Low complexity" evidence="1">
    <location>
        <begin position="80"/>
        <end position="92"/>
    </location>
</feature>
<feature type="compositionally biased region" description="Pro residues" evidence="1">
    <location>
        <begin position="93"/>
        <end position="107"/>
    </location>
</feature>
<accession>A0A6L2L0R7</accession>
<evidence type="ECO:0000313" key="2">
    <source>
        <dbReference type="EMBL" id="GEU54839.1"/>
    </source>
</evidence>
<organism evidence="2">
    <name type="scientific">Tanacetum cinerariifolium</name>
    <name type="common">Dalmatian daisy</name>
    <name type="synonym">Chrysanthemum cinerariifolium</name>
    <dbReference type="NCBI Taxonomy" id="118510"/>
    <lineage>
        <taxon>Eukaryota</taxon>
        <taxon>Viridiplantae</taxon>
        <taxon>Streptophyta</taxon>
        <taxon>Embryophyta</taxon>
        <taxon>Tracheophyta</taxon>
        <taxon>Spermatophyta</taxon>
        <taxon>Magnoliopsida</taxon>
        <taxon>eudicotyledons</taxon>
        <taxon>Gunneridae</taxon>
        <taxon>Pentapetalae</taxon>
        <taxon>asterids</taxon>
        <taxon>campanulids</taxon>
        <taxon>Asterales</taxon>
        <taxon>Asteraceae</taxon>
        <taxon>Asteroideae</taxon>
        <taxon>Anthemideae</taxon>
        <taxon>Anthemidinae</taxon>
        <taxon>Tanacetum</taxon>
    </lineage>
</organism>
<proteinExistence type="predicted"/>
<comment type="caution">
    <text evidence="2">The sequence shown here is derived from an EMBL/GenBank/DDBJ whole genome shotgun (WGS) entry which is preliminary data.</text>
</comment>
<dbReference type="AlphaFoldDB" id="A0A6L2L0R7"/>
<name>A0A6L2L0R7_TANCI</name>
<reference evidence="2" key="1">
    <citation type="journal article" date="2019" name="Sci. Rep.">
        <title>Draft genome of Tanacetum cinerariifolium, the natural source of mosquito coil.</title>
        <authorList>
            <person name="Yamashiro T."/>
            <person name="Shiraishi A."/>
            <person name="Satake H."/>
            <person name="Nakayama K."/>
        </authorList>
    </citation>
    <scope>NUCLEOTIDE SEQUENCE</scope>
</reference>
<dbReference type="EMBL" id="BKCJ010003397">
    <property type="protein sequence ID" value="GEU54839.1"/>
    <property type="molecule type" value="Genomic_DNA"/>
</dbReference>
<feature type="region of interest" description="Disordered" evidence="1">
    <location>
        <begin position="80"/>
        <end position="107"/>
    </location>
</feature>
<sequence>MALAFADTHNMIAYLTKSDASEGFNQIIDFLNASSIHSSMALAVICLATGRKFNFSKYIFDSLQAADAVDDVVADSVPTTDVADDVPAADAQPTPPLPPPTTTPPPT</sequence>